<evidence type="ECO:0000256" key="10">
    <source>
        <dbReference type="RuleBase" id="RU364073"/>
    </source>
</evidence>
<evidence type="ECO:0000313" key="13">
    <source>
        <dbReference type="EMBL" id="HIZ09392.1"/>
    </source>
</evidence>
<evidence type="ECO:0000259" key="12">
    <source>
        <dbReference type="Pfam" id="PF02782"/>
    </source>
</evidence>
<evidence type="ECO:0000256" key="5">
    <source>
        <dbReference type="ARBA" id="ARBA00022777"/>
    </source>
</evidence>
<evidence type="ECO:0000256" key="8">
    <source>
        <dbReference type="HAMAP-Rule" id="MF_02220"/>
    </source>
</evidence>
<proteinExistence type="inferred from homology"/>
<feature type="domain" description="Carbohydrate kinase FGGY N-terminal" evidence="11">
    <location>
        <begin position="4"/>
        <end position="245"/>
    </location>
</feature>
<comment type="catalytic activity">
    <reaction evidence="8 10">
        <text>D-xylulose + ATP = D-xylulose 5-phosphate + ADP + H(+)</text>
        <dbReference type="Rhea" id="RHEA:10964"/>
        <dbReference type="ChEBI" id="CHEBI:15378"/>
        <dbReference type="ChEBI" id="CHEBI:17140"/>
        <dbReference type="ChEBI" id="CHEBI:30616"/>
        <dbReference type="ChEBI" id="CHEBI:57737"/>
        <dbReference type="ChEBI" id="CHEBI:456216"/>
        <dbReference type="EC" id="2.7.1.17"/>
    </reaction>
</comment>
<dbReference type="AlphaFoldDB" id="A0A9D2D673"/>
<dbReference type="PIRSF" id="PIRSF000538">
    <property type="entry name" value="GlpK"/>
    <property type="match status" value="1"/>
</dbReference>
<dbReference type="InterPro" id="IPR018483">
    <property type="entry name" value="Carb_kinase_FGGY_CS"/>
</dbReference>
<evidence type="ECO:0000256" key="2">
    <source>
        <dbReference type="ARBA" id="ARBA00022629"/>
    </source>
</evidence>
<evidence type="ECO:0000259" key="11">
    <source>
        <dbReference type="Pfam" id="PF00370"/>
    </source>
</evidence>
<dbReference type="Pfam" id="PF00370">
    <property type="entry name" value="FGGY_N"/>
    <property type="match status" value="1"/>
</dbReference>
<reference evidence="13" key="1">
    <citation type="journal article" date="2021" name="PeerJ">
        <title>Extensive microbial diversity within the chicken gut microbiome revealed by metagenomics and culture.</title>
        <authorList>
            <person name="Gilroy R."/>
            <person name="Ravi A."/>
            <person name="Getino M."/>
            <person name="Pursley I."/>
            <person name="Horton D.L."/>
            <person name="Alikhan N.F."/>
            <person name="Baker D."/>
            <person name="Gharbi K."/>
            <person name="Hall N."/>
            <person name="Watson M."/>
            <person name="Adriaenssens E.M."/>
            <person name="Foster-Nyarko E."/>
            <person name="Jarju S."/>
            <person name="Secka A."/>
            <person name="Antonio M."/>
            <person name="Oren A."/>
            <person name="Chaudhuri R.R."/>
            <person name="La Ragione R."/>
            <person name="Hildebrand F."/>
            <person name="Pallen M.J."/>
        </authorList>
    </citation>
    <scope>NUCLEOTIDE SEQUENCE</scope>
    <source>
        <strain evidence="13">CHK192-19661</strain>
    </source>
</reference>
<evidence type="ECO:0000256" key="4">
    <source>
        <dbReference type="ARBA" id="ARBA00022741"/>
    </source>
</evidence>
<dbReference type="Pfam" id="PF02782">
    <property type="entry name" value="FGGY_C"/>
    <property type="match status" value="1"/>
</dbReference>
<dbReference type="HAMAP" id="MF_02220">
    <property type="entry name" value="XylB"/>
    <property type="match status" value="1"/>
</dbReference>
<keyword evidence="4 8" id="KW-0547">Nucleotide-binding</keyword>
<protein>
    <recommendedName>
        <fullName evidence="8 10">Xylulose kinase</fullName>
        <shortName evidence="8 10">Xylulokinase</shortName>
        <ecNumber evidence="8 10">2.7.1.17</ecNumber>
    </recommendedName>
</protein>
<dbReference type="SUPFAM" id="SSF53067">
    <property type="entry name" value="Actin-like ATPase domain"/>
    <property type="match status" value="2"/>
</dbReference>
<dbReference type="GO" id="GO:0005998">
    <property type="term" value="P:xylulose catabolic process"/>
    <property type="evidence" value="ECO:0007669"/>
    <property type="project" value="UniProtKB-UniRule"/>
</dbReference>
<evidence type="ECO:0000256" key="9">
    <source>
        <dbReference type="RuleBase" id="RU003733"/>
    </source>
</evidence>
<dbReference type="InterPro" id="IPR050406">
    <property type="entry name" value="FGGY_Carb_Kinase"/>
</dbReference>
<keyword evidence="7 8" id="KW-0119">Carbohydrate metabolism</keyword>
<name>A0A9D2D673_9FIRM</name>
<accession>A0A9D2D673</accession>
<dbReference type="PROSITE" id="PS00445">
    <property type="entry name" value="FGGY_KINASES_2"/>
    <property type="match status" value="1"/>
</dbReference>
<evidence type="ECO:0000256" key="3">
    <source>
        <dbReference type="ARBA" id="ARBA00022679"/>
    </source>
</evidence>
<feature type="domain" description="Carbohydrate kinase FGGY C-terminal" evidence="12">
    <location>
        <begin position="255"/>
        <end position="437"/>
    </location>
</feature>
<dbReference type="InterPro" id="IPR000577">
    <property type="entry name" value="Carb_kinase_FGGY"/>
</dbReference>
<dbReference type="NCBIfam" id="TIGR01312">
    <property type="entry name" value="XylB"/>
    <property type="match status" value="1"/>
</dbReference>
<dbReference type="PANTHER" id="PTHR43095:SF5">
    <property type="entry name" value="XYLULOSE KINASE"/>
    <property type="match status" value="1"/>
</dbReference>
<dbReference type="InterPro" id="IPR018484">
    <property type="entry name" value="FGGY_N"/>
</dbReference>
<evidence type="ECO:0000256" key="1">
    <source>
        <dbReference type="ARBA" id="ARBA00009156"/>
    </source>
</evidence>
<comment type="function">
    <text evidence="8">Catalyzes the phosphorylation of D-xylulose to D-xylulose 5-phosphate.</text>
</comment>
<dbReference type="PANTHER" id="PTHR43095">
    <property type="entry name" value="SUGAR KINASE"/>
    <property type="match status" value="1"/>
</dbReference>
<dbReference type="PROSITE" id="PS00933">
    <property type="entry name" value="FGGY_KINASES_1"/>
    <property type="match status" value="1"/>
</dbReference>
<keyword evidence="6 8" id="KW-0067">ATP-binding</keyword>
<dbReference type="EC" id="2.7.1.17" evidence="8 10"/>
<dbReference type="GO" id="GO:0005524">
    <property type="term" value="F:ATP binding"/>
    <property type="evidence" value="ECO:0007669"/>
    <property type="project" value="UniProtKB-UniRule"/>
</dbReference>
<feature type="site" description="Important for activity" evidence="8">
    <location>
        <position position="8"/>
    </location>
</feature>
<dbReference type="EMBL" id="DXCF01000015">
    <property type="protein sequence ID" value="HIZ09392.1"/>
    <property type="molecule type" value="Genomic_DNA"/>
</dbReference>
<reference evidence="13" key="2">
    <citation type="submission" date="2021-04" db="EMBL/GenBank/DDBJ databases">
        <authorList>
            <person name="Gilroy R."/>
        </authorList>
    </citation>
    <scope>NUCLEOTIDE SEQUENCE</scope>
    <source>
        <strain evidence="13">CHK192-19661</strain>
    </source>
</reference>
<keyword evidence="5 8" id="KW-0418">Kinase</keyword>
<keyword evidence="2 8" id="KW-0859">Xylose metabolism</keyword>
<dbReference type="InterPro" id="IPR018485">
    <property type="entry name" value="FGGY_C"/>
</dbReference>
<dbReference type="CDD" id="cd07808">
    <property type="entry name" value="ASKHA_NBD_FGGY_EcXK-like"/>
    <property type="match status" value="1"/>
</dbReference>
<evidence type="ECO:0000256" key="6">
    <source>
        <dbReference type="ARBA" id="ARBA00022840"/>
    </source>
</evidence>
<dbReference type="GO" id="GO:0042732">
    <property type="term" value="P:D-xylose metabolic process"/>
    <property type="evidence" value="ECO:0007669"/>
    <property type="project" value="UniProtKB-KW"/>
</dbReference>
<feature type="active site" description="Proton acceptor" evidence="8">
    <location>
        <position position="238"/>
    </location>
</feature>
<dbReference type="InterPro" id="IPR006000">
    <property type="entry name" value="Xylulokinase"/>
</dbReference>
<dbReference type="GO" id="GO:0004856">
    <property type="term" value="F:D-xylulokinase activity"/>
    <property type="evidence" value="ECO:0007669"/>
    <property type="project" value="UniProtKB-UniRule"/>
</dbReference>
<dbReference type="Proteomes" id="UP000824025">
    <property type="component" value="Unassembled WGS sequence"/>
</dbReference>
<keyword evidence="3 8" id="KW-0808">Transferase</keyword>
<organism evidence="13 14">
    <name type="scientific">Candidatus Borkfalkia avicola</name>
    <dbReference type="NCBI Taxonomy" id="2838503"/>
    <lineage>
        <taxon>Bacteria</taxon>
        <taxon>Bacillati</taxon>
        <taxon>Bacillota</taxon>
        <taxon>Clostridia</taxon>
        <taxon>Christensenellales</taxon>
        <taxon>Christensenellaceae</taxon>
        <taxon>Candidatus Borkfalkia</taxon>
    </lineage>
</organism>
<evidence type="ECO:0000256" key="7">
    <source>
        <dbReference type="ARBA" id="ARBA00023277"/>
    </source>
</evidence>
<feature type="binding site" evidence="8">
    <location>
        <begin position="79"/>
        <end position="80"/>
    </location>
    <ligand>
        <name>substrate</name>
    </ligand>
</feature>
<evidence type="ECO:0000313" key="14">
    <source>
        <dbReference type="Proteomes" id="UP000824025"/>
    </source>
</evidence>
<gene>
    <name evidence="8 10 13" type="primary">xylB</name>
    <name evidence="13" type="ORF">H9726_02770</name>
</gene>
<comment type="similarity">
    <text evidence="1 8 9">Belongs to the FGGY kinase family.</text>
</comment>
<dbReference type="Gene3D" id="3.30.420.40">
    <property type="match status" value="2"/>
</dbReference>
<sequence>MRTYIGIDLGTSGAKLLLVSADGSILAENTQGYPVFYPRSGWSEQNPEDWFAAAMRGMKELLRGQDASAVAGISFGGQMHGLVALDKKDAVVRPAILWNDGRTEKQTAYLNEAVGREKLSAYTGNIAFAGFTAPKILWMRENEPENFARTAKIMLPKDYLAYRLTGNFCTDFSDASGMLLLDVKNRRWSEEMCGICGISAAMLPQPYESYEAVGTLKREIAEELGLPQGVRVAAGAGDNAAAAVGTGVVGEGGCNISLGTSGTLFVSSAKYRPDGTNALHSFCHADGGWHLMGCILSAASCNAWWSDRILQTDDYAKEQEVPRELPGRNGVYFLPYLMGERSPHNDVNARGAFIGMRPDTDRKQMTLAVLEGVAFALKDCMEAAAKDGVKPARTKLCGGGARSALWRRIIADVTDMPVDIPQTEQGPAFGAALFAMVCRGEYASVREAAGAVVKVKETVLPDREAAAGYAERYRTFASLYPALKGVFRDMREE</sequence>
<comment type="caution">
    <text evidence="13">The sequence shown here is derived from an EMBL/GenBank/DDBJ whole genome shotgun (WGS) entry which is preliminary data.</text>
</comment>
<dbReference type="InterPro" id="IPR043129">
    <property type="entry name" value="ATPase_NBD"/>
</dbReference>